<sequence>VVNASLDSVSIDDYVVGIFSVSLG</sequence>
<reference evidence="1" key="1">
    <citation type="submission" date="2018-05" db="EMBL/GenBank/DDBJ databases">
        <authorList>
            <person name="Lanie J.A."/>
            <person name="Ng W.-L."/>
            <person name="Kazmierczak K.M."/>
            <person name="Andrzejewski T.M."/>
            <person name="Davidsen T.M."/>
            <person name="Wayne K.J."/>
            <person name="Tettelin H."/>
            <person name="Glass J.I."/>
            <person name="Rusch D."/>
            <person name="Podicherti R."/>
            <person name="Tsui H.-C.T."/>
            <person name="Winkler M.E."/>
        </authorList>
    </citation>
    <scope>NUCLEOTIDE SEQUENCE</scope>
</reference>
<dbReference type="AlphaFoldDB" id="A0A382ZEF2"/>
<evidence type="ECO:0000313" key="1">
    <source>
        <dbReference type="EMBL" id="SVD93589.1"/>
    </source>
</evidence>
<gene>
    <name evidence="1" type="ORF">METZ01_LOCUS446443</name>
</gene>
<protein>
    <submittedName>
        <fullName evidence="1">Uncharacterized protein</fullName>
    </submittedName>
</protein>
<organism evidence="1">
    <name type="scientific">marine metagenome</name>
    <dbReference type="NCBI Taxonomy" id="408172"/>
    <lineage>
        <taxon>unclassified sequences</taxon>
        <taxon>metagenomes</taxon>
        <taxon>ecological metagenomes</taxon>
    </lineage>
</organism>
<accession>A0A382ZEF2</accession>
<feature type="non-terminal residue" evidence="1">
    <location>
        <position position="1"/>
    </location>
</feature>
<proteinExistence type="predicted"/>
<feature type="non-terminal residue" evidence="1">
    <location>
        <position position="24"/>
    </location>
</feature>
<name>A0A382ZEF2_9ZZZZ</name>
<dbReference type="EMBL" id="UINC01183046">
    <property type="protein sequence ID" value="SVD93589.1"/>
    <property type="molecule type" value="Genomic_DNA"/>
</dbReference>